<dbReference type="PANTHER" id="PTHR23501">
    <property type="entry name" value="MAJOR FACILITATOR SUPERFAMILY"/>
    <property type="match status" value="1"/>
</dbReference>
<dbReference type="InterPro" id="IPR011701">
    <property type="entry name" value="MFS"/>
</dbReference>
<evidence type="ECO:0000313" key="7">
    <source>
        <dbReference type="EMBL" id="CEJ91688.1"/>
    </source>
</evidence>
<gene>
    <name evidence="7" type="ORF">VHEMI07384</name>
</gene>
<feature type="region of interest" description="Disordered" evidence="5">
    <location>
        <begin position="563"/>
        <end position="586"/>
    </location>
</feature>
<dbReference type="EMBL" id="CDHN01000004">
    <property type="protein sequence ID" value="CEJ91688.1"/>
    <property type="molecule type" value="Genomic_DNA"/>
</dbReference>
<dbReference type="Pfam" id="PF07690">
    <property type="entry name" value="MFS_1"/>
    <property type="match status" value="1"/>
</dbReference>
<evidence type="ECO:0000256" key="1">
    <source>
        <dbReference type="ARBA" id="ARBA00004141"/>
    </source>
</evidence>
<evidence type="ECO:0000256" key="6">
    <source>
        <dbReference type="SAM" id="Phobius"/>
    </source>
</evidence>
<dbReference type="SUPFAM" id="SSF103473">
    <property type="entry name" value="MFS general substrate transporter"/>
    <property type="match status" value="1"/>
</dbReference>
<feature type="transmembrane region" description="Helical" evidence="6">
    <location>
        <begin position="208"/>
        <end position="231"/>
    </location>
</feature>
<name>A0A0A1TLM9_9HYPO</name>
<feature type="region of interest" description="Disordered" evidence="5">
    <location>
        <begin position="1"/>
        <end position="26"/>
    </location>
</feature>
<organism evidence="7 8">
    <name type="scientific">[Torrubiella] hemipterigena</name>
    <dbReference type="NCBI Taxonomy" id="1531966"/>
    <lineage>
        <taxon>Eukaryota</taxon>
        <taxon>Fungi</taxon>
        <taxon>Dikarya</taxon>
        <taxon>Ascomycota</taxon>
        <taxon>Pezizomycotina</taxon>
        <taxon>Sordariomycetes</taxon>
        <taxon>Hypocreomycetidae</taxon>
        <taxon>Hypocreales</taxon>
        <taxon>Clavicipitaceae</taxon>
        <taxon>Clavicipitaceae incertae sedis</taxon>
        <taxon>'Torrubiella' clade</taxon>
    </lineage>
</organism>
<dbReference type="OrthoDB" id="4088837at2759"/>
<comment type="subcellular location">
    <subcellularLocation>
        <location evidence="1">Membrane</location>
        <topology evidence="1">Multi-pass membrane protein</topology>
    </subcellularLocation>
</comment>
<feature type="transmembrane region" description="Helical" evidence="6">
    <location>
        <begin position="252"/>
        <end position="273"/>
    </location>
</feature>
<feature type="transmembrane region" description="Helical" evidence="6">
    <location>
        <begin position="528"/>
        <end position="547"/>
    </location>
</feature>
<evidence type="ECO:0000256" key="3">
    <source>
        <dbReference type="ARBA" id="ARBA00022989"/>
    </source>
</evidence>
<evidence type="ECO:0000256" key="4">
    <source>
        <dbReference type="ARBA" id="ARBA00023136"/>
    </source>
</evidence>
<accession>A0A0A1TLM9</accession>
<sequence length="586" mass="62710">MLEKAPDTQVSAMANDDTGATPTPSQESASAVAAGVAKIQGITRAWNKGRYIFFWACMMLIAICVSLDYQTVSAYQPYALSEFKSHSLLSAVSTLQIILSASSQPIMSKVADAQGRTEAFGACLALMVLGFVINATSQSVEQMSAGQILYGFGLTGLQFIQQILSADTTSLEDRSIYSSALYSPGIFTSWFGAPLVNTLVPNHWRWGYGMWAITFPAVASPLIGLLVWSQVQTNSVKRNTTKKTLATMASEADIFGLFLFLVGLIFLLFPLTINARFKGEWSSPQTIAMMIIGGVSFIGFIAYELRVATYPILSLHLAKSRTVAAGCLAEALFFCSGTCWSVYFYSFLIVANNLSPAAATNIVISGSVSTAVCGMAVAFLLKKTGRPKWIVIAGTSIKLIGGGLIMRYANSDATVAQILIAQIVQGGSSGLISVIVQTTVQAVGKHQDVANVTTLYETLRVIGSATGSAISGAIWTHMLLSRLQTHLPAAAQGRATAIQNSFVMASSFPVGSPERDAINQSYTDVMRVLLTITLGFMAASFLASLFIEDIDLKAVDRERNETIRATSEMSPREDISHTGDIPDAAK</sequence>
<dbReference type="GO" id="GO:0005886">
    <property type="term" value="C:plasma membrane"/>
    <property type="evidence" value="ECO:0007669"/>
    <property type="project" value="TreeGrafter"/>
</dbReference>
<evidence type="ECO:0000256" key="5">
    <source>
        <dbReference type="SAM" id="MobiDB-lite"/>
    </source>
</evidence>
<dbReference type="AlphaFoldDB" id="A0A0A1TLM9"/>
<keyword evidence="2 6" id="KW-0812">Transmembrane</keyword>
<evidence type="ECO:0000256" key="2">
    <source>
        <dbReference type="ARBA" id="ARBA00022692"/>
    </source>
</evidence>
<feature type="transmembrane region" description="Helical" evidence="6">
    <location>
        <begin position="323"/>
        <end position="346"/>
    </location>
</feature>
<keyword evidence="4 6" id="KW-0472">Membrane</keyword>
<dbReference type="PANTHER" id="PTHR23501:SF87">
    <property type="entry name" value="SIDEROPHORE IRON TRANSPORTER 2"/>
    <property type="match status" value="1"/>
</dbReference>
<evidence type="ECO:0000313" key="8">
    <source>
        <dbReference type="Proteomes" id="UP000039046"/>
    </source>
</evidence>
<dbReference type="Proteomes" id="UP000039046">
    <property type="component" value="Unassembled WGS sequence"/>
</dbReference>
<feature type="transmembrane region" description="Helical" evidence="6">
    <location>
        <begin position="358"/>
        <end position="381"/>
    </location>
</feature>
<feature type="transmembrane region" description="Helical" evidence="6">
    <location>
        <begin position="51"/>
        <end position="69"/>
    </location>
</feature>
<dbReference type="Gene3D" id="1.20.1250.20">
    <property type="entry name" value="MFS general substrate transporter like domains"/>
    <property type="match status" value="2"/>
</dbReference>
<reference evidence="7 8" key="1">
    <citation type="journal article" date="2015" name="Genome Announc.">
        <title>Draft Genome Sequence and Gene Annotation of the Entomopathogenic Fungus Verticillium hemipterigenum.</title>
        <authorList>
            <person name="Horn F."/>
            <person name="Habel A."/>
            <person name="Scharf D.H."/>
            <person name="Dworschak J."/>
            <person name="Brakhage A.A."/>
            <person name="Guthke R."/>
            <person name="Hertweck C."/>
            <person name="Linde J."/>
        </authorList>
    </citation>
    <scope>NUCLEOTIDE SEQUENCE [LARGE SCALE GENOMIC DNA]</scope>
</reference>
<feature type="transmembrane region" description="Helical" evidence="6">
    <location>
        <begin position="119"/>
        <end position="136"/>
    </location>
</feature>
<protein>
    <recommendedName>
        <fullName evidence="9">Major facilitator superfamily (MFS) profile domain-containing protein</fullName>
    </recommendedName>
</protein>
<feature type="compositionally biased region" description="Polar residues" evidence="5">
    <location>
        <begin position="8"/>
        <end position="26"/>
    </location>
</feature>
<keyword evidence="3 6" id="KW-1133">Transmembrane helix</keyword>
<dbReference type="GO" id="GO:0022857">
    <property type="term" value="F:transmembrane transporter activity"/>
    <property type="evidence" value="ECO:0007669"/>
    <property type="project" value="InterPro"/>
</dbReference>
<proteinExistence type="predicted"/>
<feature type="transmembrane region" description="Helical" evidence="6">
    <location>
        <begin position="148"/>
        <end position="164"/>
    </location>
</feature>
<dbReference type="InterPro" id="IPR036259">
    <property type="entry name" value="MFS_trans_sf"/>
</dbReference>
<dbReference type="HOGENOM" id="CLU_012970_2_0_1"/>
<feature type="transmembrane region" description="Helical" evidence="6">
    <location>
        <begin position="285"/>
        <end position="303"/>
    </location>
</feature>
<keyword evidence="8" id="KW-1185">Reference proteome</keyword>
<evidence type="ECO:0008006" key="9">
    <source>
        <dbReference type="Google" id="ProtNLM"/>
    </source>
</evidence>